<dbReference type="InterPro" id="IPR046632">
    <property type="entry name" value="DUF6744"/>
</dbReference>
<organism evidence="1 2">
    <name type="scientific">Niallia endozanthoxylica</name>
    <dbReference type="NCBI Taxonomy" id="2036016"/>
    <lineage>
        <taxon>Bacteria</taxon>
        <taxon>Bacillati</taxon>
        <taxon>Bacillota</taxon>
        <taxon>Bacilli</taxon>
        <taxon>Bacillales</taxon>
        <taxon>Bacillaceae</taxon>
        <taxon>Niallia</taxon>
    </lineage>
</organism>
<dbReference type="Proteomes" id="UP000326671">
    <property type="component" value="Unassembled WGS sequence"/>
</dbReference>
<protein>
    <submittedName>
        <fullName evidence="1">Uncharacterized protein</fullName>
    </submittedName>
</protein>
<keyword evidence="2" id="KW-1185">Reference proteome</keyword>
<accession>A0A5J5HEB2</accession>
<dbReference type="OrthoDB" id="1684335at2"/>
<proteinExistence type="predicted"/>
<evidence type="ECO:0000313" key="2">
    <source>
        <dbReference type="Proteomes" id="UP000326671"/>
    </source>
</evidence>
<comment type="caution">
    <text evidence="1">The sequence shown here is derived from an EMBL/GenBank/DDBJ whole genome shotgun (WGS) entry which is preliminary data.</text>
</comment>
<reference evidence="1 2" key="1">
    <citation type="submission" date="2019-09" db="EMBL/GenBank/DDBJ databases">
        <title>Whole genome sequences of isolates from the Mars Exploration Rovers.</title>
        <authorList>
            <person name="Seuylemezian A."/>
            <person name="Vaishampayan P."/>
        </authorList>
    </citation>
    <scope>NUCLEOTIDE SEQUENCE [LARGE SCALE GENOMIC DNA]</scope>
    <source>
        <strain evidence="1 2">MER_TA_151</strain>
    </source>
</reference>
<sequence length="80" mass="8918">MEYNSTATIIEFYKDDGTISITTTGNRDEGEQKAKSLAYEAKDLFETYSKNYDAQTLRIMVKNILDSMSPTAVRPNGGVV</sequence>
<dbReference type="EMBL" id="VYKL01000032">
    <property type="protein sequence ID" value="KAA9018995.1"/>
    <property type="molecule type" value="Genomic_DNA"/>
</dbReference>
<gene>
    <name evidence="1" type="ORF">F4V44_19615</name>
</gene>
<evidence type="ECO:0000313" key="1">
    <source>
        <dbReference type="EMBL" id="KAA9018995.1"/>
    </source>
</evidence>
<name>A0A5J5HEB2_9BACI</name>
<dbReference type="Pfam" id="PF20529">
    <property type="entry name" value="DUF6744"/>
    <property type="match status" value="1"/>
</dbReference>
<dbReference type="AlphaFoldDB" id="A0A5J5HEB2"/>